<comment type="caution">
    <text evidence="2">The sequence shown here is derived from an EMBL/GenBank/DDBJ whole genome shotgun (WGS) entry which is preliminary data.</text>
</comment>
<feature type="region of interest" description="Disordered" evidence="1">
    <location>
        <begin position="44"/>
        <end position="95"/>
    </location>
</feature>
<feature type="region of interest" description="Disordered" evidence="1">
    <location>
        <begin position="167"/>
        <end position="199"/>
    </location>
</feature>
<evidence type="ECO:0000313" key="2">
    <source>
        <dbReference type="EMBL" id="RDB21629.1"/>
    </source>
</evidence>
<name>A0A369JHG5_HYPMA</name>
<feature type="region of interest" description="Disordered" evidence="1">
    <location>
        <begin position="266"/>
        <end position="315"/>
    </location>
</feature>
<gene>
    <name evidence="2" type="ORF">Hypma_011172</name>
</gene>
<dbReference type="Proteomes" id="UP000076154">
    <property type="component" value="Unassembled WGS sequence"/>
</dbReference>
<feature type="compositionally biased region" description="Polar residues" evidence="1">
    <location>
        <begin position="44"/>
        <end position="59"/>
    </location>
</feature>
<protein>
    <submittedName>
        <fullName evidence="2">Uncharacterized protein</fullName>
    </submittedName>
</protein>
<keyword evidence="3" id="KW-1185">Reference proteome</keyword>
<feature type="compositionally biased region" description="Polar residues" evidence="1">
    <location>
        <begin position="80"/>
        <end position="93"/>
    </location>
</feature>
<proteinExistence type="predicted"/>
<dbReference type="InParanoid" id="A0A369JHG5"/>
<evidence type="ECO:0000313" key="3">
    <source>
        <dbReference type="Proteomes" id="UP000076154"/>
    </source>
</evidence>
<sequence>MPMDPRRILGTSSRTVQRLTVINTAMKMRQIESFARTATIPSKQNHSIYNPSTSSSLVTASKLEPTSKRRVQTRLDADPPQNSSICQNPSRSRPNAVRVQGYNSRHLFPYDSCSLSHVSQRAFLQRAHTTAGNDVDLRSSSVSKLITVNNQLQCAVTYSTCFPSSHRTNQPLHHHSSRNLTPMNTTLTPPRATSAPISRAQRRRFTQRSNIQNTFIQHLHLRTTHGMIYDDTDYGTPTSPLQQGKLAHGNDTREILRTWIPSEAGSMCRNDERGGWESACDRAPRHNHHTQTTTPSRGRSAPPPPPGRIYTWDPRKIESKLNVRSFRAS</sequence>
<dbReference type="AlphaFoldDB" id="A0A369JHG5"/>
<feature type="compositionally biased region" description="Low complexity" evidence="1">
    <location>
        <begin position="179"/>
        <end position="190"/>
    </location>
</feature>
<organism evidence="2 3">
    <name type="scientific">Hypsizygus marmoreus</name>
    <name type="common">White beech mushroom</name>
    <name type="synonym">Agaricus marmoreus</name>
    <dbReference type="NCBI Taxonomy" id="39966"/>
    <lineage>
        <taxon>Eukaryota</taxon>
        <taxon>Fungi</taxon>
        <taxon>Dikarya</taxon>
        <taxon>Basidiomycota</taxon>
        <taxon>Agaricomycotina</taxon>
        <taxon>Agaricomycetes</taxon>
        <taxon>Agaricomycetidae</taxon>
        <taxon>Agaricales</taxon>
        <taxon>Tricholomatineae</taxon>
        <taxon>Lyophyllaceae</taxon>
        <taxon>Hypsizygus</taxon>
    </lineage>
</organism>
<reference evidence="2" key="1">
    <citation type="submission" date="2018-04" db="EMBL/GenBank/DDBJ databases">
        <title>Whole genome sequencing of Hypsizygus marmoreus.</title>
        <authorList>
            <person name="Choi I.-G."/>
            <person name="Min B."/>
            <person name="Kim J.-G."/>
            <person name="Kim S."/>
            <person name="Oh Y.-L."/>
            <person name="Kong W.-S."/>
            <person name="Park H."/>
            <person name="Jeong J."/>
            <person name="Song E.-S."/>
        </authorList>
    </citation>
    <scope>NUCLEOTIDE SEQUENCE [LARGE SCALE GENOMIC DNA]</scope>
    <source>
        <strain evidence="2">51987-8</strain>
    </source>
</reference>
<feature type="compositionally biased region" description="Basic and acidic residues" evidence="1">
    <location>
        <begin position="269"/>
        <end position="284"/>
    </location>
</feature>
<evidence type="ECO:0000256" key="1">
    <source>
        <dbReference type="SAM" id="MobiDB-lite"/>
    </source>
</evidence>
<dbReference type="EMBL" id="LUEZ02000054">
    <property type="protein sequence ID" value="RDB21629.1"/>
    <property type="molecule type" value="Genomic_DNA"/>
</dbReference>
<accession>A0A369JHG5</accession>